<dbReference type="InterPro" id="IPR026487">
    <property type="entry name" value="CHP04141"/>
</dbReference>
<sequence>MHVDDLLETARTRRVSLYRLHPAPDLRSLLTDRVLDDEHAFAVVPVDVGGLPALLAAGLPEDDAPAWGPMVRALTRVDVDFRRRTASAALLIRSGGDVYAVTFGHGWRMVRAGRVDREFGVDFAVRVLDPAEIRQVTRWALSARSRVDRNTVPGGQELWAYGLREHAELVRQLTGYTHPEVPVELTHVRRTRGRRLRVECGDGIRLPLSGDGAGMAADLAEITRILRRPAADPRLAPLTWVRRIPPDDTRRPALERAVLDLLAGRAADGEVGIAHPARYHDGPAVDRYRGRVNGVEIDTADLGLADLTRAVLDPLGTGRLDALRAGRVAGYDEHGESPGGELPALHWIAAEVDHWGTRCVLLDGEWYELGDEYRRHVRAVTERAFAHDPGWTLPAWGDHATEADYNRSVAEADPRFLLLDRALVRTRAHRRGFEACDLLGPGNELVHVKRTSTRTGSAPLSHLFAQGLVAAETLADAAAWRDFTDLVAARSPERAASLGRRPAAVVYAVHRSDRPLTAATLFTFAASALVSAWVTLTAYGIPVHVCVIP</sequence>
<gene>
    <name evidence="1" type="ORF">ACFQV2_18345</name>
</gene>
<evidence type="ECO:0000313" key="2">
    <source>
        <dbReference type="Proteomes" id="UP001596512"/>
    </source>
</evidence>
<reference evidence="2" key="1">
    <citation type="journal article" date="2019" name="Int. J. Syst. Evol. Microbiol.">
        <title>The Global Catalogue of Microorganisms (GCM) 10K type strain sequencing project: providing services to taxonomists for standard genome sequencing and annotation.</title>
        <authorList>
            <consortium name="The Broad Institute Genomics Platform"/>
            <consortium name="The Broad Institute Genome Sequencing Center for Infectious Disease"/>
            <person name="Wu L."/>
            <person name="Ma J."/>
        </authorList>
    </citation>
    <scope>NUCLEOTIDE SEQUENCE [LARGE SCALE GENOMIC DNA]</scope>
    <source>
        <strain evidence="2">JCM 17695</strain>
    </source>
</reference>
<proteinExistence type="predicted"/>
<dbReference type="EMBL" id="JBHTEY010000004">
    <property type="protein sequence ID" value="MFC7615178.1"/>
    <property type="molecule type" value="Genomic_DNA"/>
</dbReference>
<dbReference type="Proteomes" id="UP001596512">
    <property type="component" value="Unassembled WGS sequence"/>
</dbReference>
<protein>
    <submittedName>
        <fullName evidence="1">DUF6119 family protein</fullName>
    </submittedName>
</protein>
<accession>A0ABW2TQX4</accession>
<evidence type="ECO:0000313" key="1">
    <source>
        <dbReference type="EMBL" id="MFC7615178.1"/>
    </source>
</evidence>
<organism evidence="1 2">
    <name type="scientific">Actinokineospora soli</name>
    <dbReference type="NCBI Taxonomy" id="1048753"/>
    <lineage>
        <taxon>Bacteria</taxon>
        <taxon>Bacillati</taxon>
        <taxon>Actinomycetota</taxon>
        <taxon>Actinomycetes</taxon>
        <taxon>Pseudonocardiales</taxon>
        <taxon>Pseudonocardiaceae</taxon>
        <taxon>Actinokineospora</taxon>
    </lineage>
</organism>
<keyword evidence="2" id="KW-1185">Reference proteome</keyword>
<dbReference type="Pfam" id="PF19614">
    <property type="entry name" value="DUF6119"/>
    <property type="match status" value="1"/>
</dbReference>
<dbReference type="NCBIfam" id="TIGR04141">
    <property type="entry name" value="TIGR04141 family sporadically distributed protein"/>
    <property type="match status" value="1"/>
</dbReference>
<name>A0ABW2TQX4_9PSEU</name>
<comment type="caution">
    <text evidence="1">The sequence shown here is derived from an EMBL/GenBank/DDBJ whole genome shotgun (WGS) entry which is preliminary data.</text>
</comment>